<organism evidence="2">
    <name type="scientific">Leptolyngbya boryana CZ1</name>
    <dbReference type="NCBI Taxonomy" id="3060204"/>
    <lineage>
        <taxon>Bacteria</taxon>
        <taxon>Bacillati</taxon>
        <taxon>Cyanobacteriota</taxon>
        <taxon>Cyanophyceae</taxon>
        <taxon>Leptolyngbyales</taxon>
        <taxon>Leptolyngbyaceae</taxon>
        <taxon>Leptolyngbya group</taxon>
        <taxon>Leptolyngbya</taxon>
    </lineage>
</organism>
<protein>
    <submittedName>
        <fullName evidence="2">Uma2 family endonuclease</fullName>
    </submittedName>
</protein>
<accession>A0AA97ANS6</accession>
<dbReference type="Gene3D" id="3.90.1570.10">
    <property type="entry name" value="tt1808, chain A"/>
    <property type="match status" value="1"/>
</dbReference>
<keyword evidence="2" id="KW-0255">Endonuclease</keyword>
<evidence type="ECO:0000313" key="2">
    <source>
        <dbReference type="EMBL" id="WNZ44334.1"/>
    </source>
</evidence>
<dbReference type="InterPro" id="IPR011335">
    <property type="entry name" value="Restrct_endonuc-II-like"/>
</dbReference>
<feature type="domain" description="Putative restriction endonuclease" evidence="1">
    <location>
        <begin position="13"/>
        <end position="182"/>
    </location>
</feature>
<dbReference type="CDD" id="cd06260">
    <property type="entry name" value="DUF820-like"/>
    <property type="match status" value="1"/>
</dbReference>
<sequence length="187" mass="21612">MTQASDRVRWTTEDLKLLPDSSSRYEIIDGHLLMTRAPHWKHQKAIGQAYQILNLWSISSQLGQTVPTPGIIFDDADNVIPDVIWMSHERLATGVDEEGHFTIAPELIIEVLSPGTQNERRDRETKLKLYAERGVQEYWILDWRLQQLEVYDRQDALLKLSATLFAQDTLTSRILPNFSCAVTEFFR</sequence>
<keyword evidence="2" id="KW-0378">Hydrolase</keyword>
<dbReference type="Pfam" id="PF05685">
    <property type="entry name" value="Uma2"/>
    <property type="match status" value="1"/>
</dbReference>
<dbReference type="RefSeq" id="WP_316426467.1">
    <property type="nucleotide sequence ID" value="NZ_CP130144.1"/>
</dbReference>
<dbReference type="PANTHER" id="PTHR34107">
    <property type="entry name" value="SLL0198 PROTEIN-RELATED"/>
    <property type="match status" value="1"/>
</dbReference>
<reference evidence="2" key="1">
    <citation type="journal article" date="2023" name="Plants (Basel)">
        <title>Genomic Analysis of Leptolyngbya boryana CZ1 Reveals Efficient Carbon Fixation Modules.</title>
        <authorList>
            <person name="Bai X."/>
            <person name="Wang H."/>
            <person name="Cheng W."/>
            <person name="Wang J."/>
            <person name="Ma M."/>
            <person name="Hu H."/>
            <person name="Song Z."/>
            <person name="Ma H."/>
            <person name="Fan Y."/>
            <person name="Du C."/>
            <person name="Xu J."/>
        </authorList>
    </citation>
    <scope>NUCLEOTIDE SEQUENCE</scope>
    <source>
        <strain evidence="2">CZ1</strain>
    </source>
</reference>
<gene>
    <name evidence="2" type="ORF">Q2T42_21240</name>
</gene>
<dbReference type="InterPro" id="IPR012296">
    <property type="entry name" value="Nuclease_put_TT1808"/>
</dbReference>
<reference evidence="2" key="2">
    <citation type="submission" date="2023-07" db="EMBL/GenBank/DDBJ databases">
        <authorList>
            <person name="Bai X.-H."/>
            <person name="Wang H.-H."/>
            <person name="Wang J."/>
            <person name="Ma M.-Y."/>
            <person name="Hu H.-H."/>
            <person name="Song Z.-L."/>
            <person name="Ma H.-G."/>
            <person name="Fan Y."/>
            <person name="Du C.-Y."/>
            <person name="Xu J.-C."/>
        </authorList>
    </citation>
    <scope>NUCLEOTIDE SEQUENCE</scope>
    <source>
        <strain evidence="2">CZ1</strain>
    </source>
</reference>
<dbReference type="GO" id="GO:0004519">
    <property type="term" value="F:endonuclease activity"/>
    <property type="evidence" value="ECO:0007669"/>
    <property type="project" value="UniProtKB-KW"/>
</dbReference>
<name>A0AA97ANS6_LEPBY</name>
<evidence type="ECO:0000259" key="1">
    <source>
        <dbReference type="Pfam" id="PF05685"/>
    </source>
</evidence>
<dbReference type="EMBL" id="CP130144">
    <property type="protein sequence ID" value="WNZ44334.1"/>
    <property type="molecule type" value="Genomic_DNA"/>
</dbReference>
<dbReference type="PANTHER" id="PTHR34107:SF4">
    <property type="entry name" value="SLL1222 PROTEIN"/>
    <property type="match status" value="1"/>
</dbReference>
<keyword evidence="2" id="KW-0540">Nuclease</keyword>
<dbReference type="SUPFAM" id="SSF52980">
    <property type="entry name" value="Restriction endonuclease-like"/>
    <property type="match status" value="1"/>
</dbReference>
<proteinExistence type="predicted"/>
<dbReference type="InterPro" id="IPR008538">
    <property type="entry name" value="Uma2"/>
</dbReference>
<dbReference type="AlphaFoldDB" id="A0AA97ANS6"/>